<dbReference type="PROSITE" id="PS00211">
    <property type="entry name" value="ABC_TRANSPORTER_1"/>
    <property type="match status" value="1"/>
</dbReference>
<dbReference type="Gene3D" id="3.40.50.300">
    <property type="entry name" value="P-loop containing nucleotide triphosphate hydrolases"/>
    <property type="match status" value="1"/>
</dbReference>
<dbReference type="InterPro" id="IPR011527">
    <property type="entry name" value="ABC1_TM_dom"/>
</dbReference>
<feature type="domain" description="ABC transporter" evidence="8">
    <location>
        <begin position="353"/>
        <end position="562"/>
    </location>
</feature>
<dbReference type="GO" id="GO:0034040">
    <property type="term" value="F:ATPase-coupled lipid transmembrane transporter activity"/>
    <property type="evidence" value="ECO:0007669"/>
    <property type="project" value="TreeGrafter"/>
</dbReference>
<evidence type="ECO:0000256" key="4">
    <source>
        <dbReference type="ARBA" id="ARBA00022840"/>
    </source>
</evidence>
<dbReference type="GO" id="GO:0140359">
    <property type="term" value="F:ABC-type transporter activity"/>
    <property type="evidence" value="ECO:0007669"/>
    <property type="project" value="InterPro"/>
</dbReference>
<evidence type="ECO:0000256" key="1">
    <source>
        <dbReference type="ARBA" id="ARBA00004651"/>
    </source>
</evidence>
<evidence type="ECO:0000256" key="6">
    <source>
        <dbReference type="ARBA" id="ARBA00023136"/>
    </source>
</evidence>
<dbReference type="PROSITE" id="PS50929">
    <property type="entry name" value="ABC_TM1F"/>
    <property type="match status" value="1"/>
</dbReference>
<dbReference type="InterPro" id="IPR003439">
    <property type="entry name" value="ABC_transporter-like_ATP-bd"/>
</dbReference>
<protein>
    <submittedName>
        <fullName evidence="10">ATP-binding cassette subfamily C protein</fullName>
    </submittedName>
</protein>
<feature type="transmembrane region" description="Helical" evidence="7">
    <location>
        <begin position="262"/>
        <end position="283"/>
    </location>
</feature>
<evidence type="ECO:0000256" key="3">
    <source>
        <dbReference type="ARBA" id="ARBA00022741"/>
    </source>
</evidence>
<dbReference type="PROSITE" id="PS50893">
    <property type="entry name" value="ABC_TRANSPORTER_2"/>
    <property type="match status" value="1"/>
</dbReference>
<dbReference type="GO" id="GO:0016887">
    <property type="term" value="F:ATP hydrolysis activity"/>
    <property type="evidence" value="ECO:0007669"/>
    <property type="project" value="InterPro"/>
</dbReference>
<accession>A0A7W5ZVP4</accession>
<feature type="domain" description="ABC transmembrane type-1" evidence="9">
    <location>
        <begin position="26"/>
        <end position="289"/>
    </location>
</feature>
<dbReference type="InterPro" id="IPR017871">
    <property type="entry name" value="ABC_transporter-like_CS"/>
</dbReference>
<dbReference type="Pfam" id="PF00664">
    <property type="entry name" value="ABC_membrane"/>
    <property type="match status" value="1"/>
</dbReference>
<evidence type="ECO:0000256" key="7">
    <source>
        <dbReference type="SAM" id="Phobius"/>
    </source>
</evidence>
<dbReference type="EMBL" id="JACICY010000002">
    <property type="protein sequence ID" value="MBB3860094.1"/>
    <property type="molecule type" value="Genomic_DNA"/>
</dbReference>
<evidence type="ECO:0000313" key="11">
    <source>
        <dbReference type="Proteomes" id="UP000562395"/>
    </source>
</evidence>
<dbReference type="InterPro" id="IPR003593">
    <property type="entry name" value="AAA+_ATPase"/>
</dbReference>
<feature type="transmembrane region" description="Helical" evidence="7">
    <location>
        <begin position="152"/>
        <end position="170"/>
    </location>
</feature>
<organism evidence="10 11">
    <name type="scientific">Novosphingobium hassiacum</name>
    <dbReference type="NCBI Taxonomy" id="173676"/>
    <lineage>
        <taxon>Bacteria</taxon>
        <taxon>Pseudomonadati</taxon>
        <taxon>Pseudomonadota</taxon>
        <taxon>Alphaproteobacteria</taxon>
        <taxon>Sphingomonadales</taxon>
        <taxon>Sphingomonadaceae</taxon>
        <taxon>Novosphingobium</taxon>
    </lineage>
</organism>
<dbReference type="InterPro" id="IPR039421">
    <property type="entry name" value="Type_1_exporter"/>
</dbReference>
<dbReference type="InterPro" id="IPR036640">
    <property type="entry name" value="ABC1_TM_sf"/>
</dbReference>
<dbReference type="Pfam" id="PF00005">
    <property type="entry name" value="ABC_tran"/>
    <property type="match status" value="1"/>
</dbReference>
<keyword evidence="4 10" id="KW-0067">ATP-binding</keyword>
<dbReference type="Proteomes" id="UP000562395">
    <property type="component" value="Unassembled WGS sequence"/>
</dbReference>
<dbReference type="GO" id="GO:0005524">
    <property type="term" value="F:ATP binding"/>
    <property type="evidence" value="ECO:0007669"/>
    <property type="project" value="UniProtKB-KW"/>
</dbReference>
<dbReference type="SUPFAM" id="SSF52540">
    <property type="entry name" value="P-loop containing nucleoside triphosphate hydrolases"/>
    <property type="match status" value="1"/>
</dbReference>
<feature type="transmembrane region" description="Helical" evidence="7">
    <location>
        <begin position="21"/>
        <end position="54"/>
    </location>
</feature>
<keyword evidence="5 7" id="KW-1133">Transmembrane helix</keyword>
<evidence type="ECO:0000259" key="9">
    <source>
        <dbReference type="PROSITE" id="PS50929"/>
    </source>
</evidence>
<dbReference type="SUPFAM" id="SSF90123">
    <property type="entry name" value="ABC transporter transmembrane region"/>
    <property type="match status" value="1"/>
</dbReference>
<feature type="transmembrane region" description="Helical" evidence="7">
    <location>
        <begin position="74"/>
        <end position="96"/>
    </location>
</feature>
<dbReference type="SMART" id="SM00382">
    <property type="entry name" value="AAA"/>
    <property type="match status" value="1"/>
</dbReference>
<evidence type="ECO:0000256" key="2">
    <source>
        <dbReference type="ARBA" id="ARBA00022692"/>
    </source>
</evidence>
<dbReference type="InterPro" id="IPR027417">
    <property type="entry name" value="P-loop_NTPase"/>
</dbReference>
<dbReference type="PANTHER" id="PTHR24221">
    <property type="entry name" value="ATP-BINDING CASSETTE SUB-FAMILY B"/>
    <property type="match status" value="1"/>
</dbReference>
<dbReference type="RefSeq" id="WP_183612338.1">
    <property type="nucleotide sequence ID" value="NZ_JACICY010000002.1"/>
</dbReference>
<reference evidence="10 11" key="1">
    <citation type="submission" date="2020-08" db="EMBL/GenBank/DDBJ databases">
        <title>Genomic Encyclopedia of Type Strains, Phase IV (KMG-IV): sequencing the most valuable type-strain genomes for metagenomic binning, comparative biology and taxonomic classification.</title>
        <authorList>
            <person name="Goeker M."/>
        </authorList>
    </citation>
    <scope>NUCLEOTIDE SEQUENCE [LARGE SCALE GENOMIC DNA]</scope>
    <source>
        <strain evidence="10 11">DSM 14552</strain>
    </source>
</reference>
<keyword evidence="2 7" id="KW-0812">Transmembrane</keyword>
<evidence type="ECO:0000313" key="10">
    <source>
        <dbReference type="EMBL" id="MBB3860094.1"/>
    </source>
</evidence>
<comment type="caution">
    <text evidence="10">The sequence shown here is derived from an EMBL/GenBank/DDBJ whole genome shotgun (WGS) entry which is preliminary data.</text>
</comment>
<dbReference type="PANTHER" id="PTHR24221:SF654">
    <property type="entry name" value="ATP-BINDING CASSETTE SUB-FAMILY B MEMBER 6"/>
    <property type="match status" value="1"/>
</dbReference>
<dbReference type="Gene3D" id="1.20.1560.10">
    <property type="entry name" value="ABC transporter type 1, transmembrane domain"/>
    <property type="match status" value="1"/>
</dbReference>
<proteinExistence type="predicted"/>
<keyword evidence="3" id="KW-0547">Nucleotide-binding</keyword>
<keyword evidence="6 7" id="KW-0472">Membrane</keyword>
<name>A0A7W5ZVP4_9SPHN</name>
<evidence type="ECO:0000256" key="5">
    <source>
        <dbReference type="ARBA" id="ARBA00022989"/>
    </source>
</evidence>
<gene>
    <name evidence="10" type="ORF">GGQ88_001355</name>
</gene>
<comment type="subcellular location">
    <subcellularLocation>
        <location evidence="1">Cell membrane</location>
        <topology evidence="1">Multi-pass membrane protein</topology>
    </subcellularLocation>
</comment>
<keyword evidence="11" id="KW-1185">Reference proteome</keyword>
<feature type="transmembrane region" description="Helical" evidence="7">
    <location>
        <begin position="176"/>
        <end position="194"/>
    </location>
</feature>
<evidence type="ECO:0000259" key="8">
    <source>
        <dbReference type="PROSITE" id="PS50893"/>
    </source>
</evidence>
<dbReference type="AlphaFoldDB" id="A0A7W5ZVP4"/>
<sequence length="562" mass="59661">MSGKPASPTVRALRVIRDAAGVGRLVWIAALMIVSSLTEGIGLLMLVPITGLIAGKGALGAAGAWLEPVAAWPVGLLLAMVVALVIMRAALVYLVLDARYRLGLTLTKVMRIQTQNAILAAEWRWLCRQSSSDHVGHLMGEADRVGQLGEEALSIATGLITATILLFTATVVSWKLTVVALATAGLVATCMIAMRSRREVAVVRYSDAYQALNAQVTNGLFHLRAARIGGAEASLVEQFNHAARVMELAEQQYNRTHSLVHVMLQVVAAVSLGMLVYVATMHLHSPLTALVPVLAIMARLVPVATSLQQDLSRWGHDRSALDGLQDLIGEATRNVEARSAGTDAPALREALVLRGITLRYEGRETPVFDGFELTIAAGSVVCISGPSGSGKSSLADMLSGLISPDAGEVLVDGQPLAGALRVAWRSRVAYVEQIPYLFDGTIADNLRWGLPHEDDEALWDALGLASASFVAALPEGLATRVGEQGRQFSGGERQRLALARALLRKPDLLILDEITSALDSGNEAAVIESIAALKGSCTVLILGHRSTLQRLADHVVELAPGD</sequence>
<dbReference type="GO" id="GO:0005886">
    <property type="term" value="C:plasma membrane"/>
    <property type="evidence" value="ECO:0007669"/>
    <property type="project" value="UniProtKB-SubCell"/>
</dbReference>